<dbReference type="GO" id="GO:0071972">
    <property type="term" value="F:peptidoglycan L,D-transpeptidase activity"/>
    <property type="evidence" value="ECO:0007669"/>
    <property type="project" value="TreeGrafter"/>
</dbReference>
<evidence type="ECO:0000256" key="1">
    <source>
        <dbReference type="ARBA" id="ARBA00004752"/>
    </source>
</evidence>
<dbReference type="EMBL" id="LR134377">
    <property type="protein sequence ID" value="VEH04889.1"/>
    <property type="molecule type" value="Genomic_DNA"/>
</dbReference>
<protein>
    <submittedName>
        <fullName evidence="8">L,D-transpeptidase catalytic domain, region YkuD</fullName>
    </submittedName>
</protein>
<dbReference type="Proteomes" id="UP000271380">
    <property type="component" value="Chromosome"/>
</dbReference>
<dbReference type="GO" id="GO:0005576">
    <property type="term" value="C:extracellular region"/>
    <property type="evidence" value="ECO:0007669"/>
    <property type="project" value="TreeGrafter"/>
</dbReference>
<name>A0AB38VST1_9CORY</name>
<sequence>MVSLVFTQSGYSNDMSYTVRSSKTAVRRRLSAMVATVATATAVLWGQATVASAEDLGSSNVKNSIEQQLANVDRSTRDGAWQLRMSLHAQADAGLSAEAAAVVKRNVDNVINLAFPGLIQQRSAPVVVPAPKPVEPAQPAFDTGLCPAHARACIDLAGQRSWLQENGQVSYGAVPISSGRVGYETPKGAFRVNRKIKDEISREFNNAPMPYSVYFTNNGIAFHEGSPQVASHGCIHLNHKDAVTFFNQLHIGDVVYVY</sequence>
<dbReference type="PANTHER" id="PTHR30582">
    <property type="entry name" value="L,D-TRANSPEPTIDASE"/>
    <property type="match status" value="1"/>
</dbReference>
<proteinExistence type="predicted"/>
<keyword evidence="2" id="KW-0808">Transferase</keyword>
<dbReference type="GO" id="GO:0071555">
    <property type="term" value="P:cell wall organization"/>
    <property type="evidence" value="ECO:0007669"/>
    <property type="project" value="UniProtKB-UniRule"/>
</dbReference>
<dbReference type="PROSITE" id="PS52029">
    <property type="entry name" value="LD_TPASE"/>
    <property type="match status" value="1"/>
</dbReference>
<evidence type="ECO:0000256" key="3">
    <source>
        <dbReference type="ARBA" id="ARBA00022960"/>
    </source>
</evidence>
<evidence type="ECO:0000256" key="2">
    <source>
        <dbReference type="ARBA" id="ARBA00022679"/>
    </source>
</evidence>
<dbReference type="CDD" id="cd16913">
    <property type="entry name" value="YkuD_like"/>
    <property type="match status" value="1"/>
</dbReference>
<accession>A0AB38VST1</accession>
<evidence type="ECO:0000256" key="4">
    <source>
        <dbReference type="ARBA" id="ARBA00022984"/>
    </source>
</evidence>
<dbReference type="InterPro" id="IPR038063">
    <property type="entry name" value="Transpep_catalytic_dom"/>
</dbReference>
<feature type="active site" description="Proton donor/acceptor" evidence="6">
    <location>
        <position position="223"/>
    </location>
</feature>
<reference evidence="8 9" key="1">
    <citation type="submission" date="2018-12" db="EMBL/GenBank/DDBJ databases">
        <authorList>
            <consortium name="Pathogen Informatics"/>
        </authorList>
    </citation>
    <scope>NUCLEOTIDE SEQUENCE [LARGE SCALE GENOMIC DNA]</scope>
    <source>
        <strain evidence="8 9">NCTC949</strain>
    </source>
</reference>
<feature type="domain" description="L,D-TPase catalytic" evidence="7">
    <location>
        <begin position="150"/>
        <end position="258"/>
    </location>
</feature>
<dbReference type="InterPro" id="IPR050979">
    <property type="entry name" value="LD-transpeptidase"/>
</dbReference>
<feature type="active site" description="Nucleophile" evidence="6">
    <location>
        <position position="234"/>
    </location>
</feature>
<dbReference type="InterPro" id="IPR005490">
    <property type="entry name" value="LD_TPept_cat_dom"/>
</dbReference>
<dbReference type="GO" id="GO:0016740">
    <property type="term" value="F:transferase activity"/>
    <property type="evidence" value="ECO:0007669"/>
    <property type="project" value="UniProtKB-KW"/>
</dbReference>
<dbReference type="GO" id="GO:0018104">
    <property type="term" value="P:peptidoglycan-protein cross-linking"/>
    <property type="evidence" value="ECO:0007669"/>
    <property type="project" value="TreeGrafter"/>
</dbReference>
<evidence type="ECO:0000256" key="6">
    <source>
        <dbReference type="PROSITE-ProRule" id="PRU01373"/>
    </source>
</evidence>
<dbReference type="AlphaFoldDB" id="A0AB38VST1"/>
<keyword evidence="3 6" id="KW-0133">Cell shape</keyword>
<comment type="pathway">
    <text evidence="1 6">Cell wall biogenesis; peptidoglycan biosynthesis.</text>
</comment>
<dbReference type="Gene3D" id="2.40.440.10">
    <property type="entry name" value="L,D-transpeptidase catalytic domain-like"/>
    <property type="match status" value="1"/>
</dbReference>
<evidence type="ECO:0000259" key="7">
    <source>
        <dbReference type="PROSITE" id="PS52029"/>
    </source>
</evidence>
<dbReference type="SUPFAM" id="SSF141523">
    <property type="entry name" value="L,D-transpeptidase catalytic domain-like"/>
    <property type="match status" value="1"/>
</dbReference>
<evidence type="ECO:0000313" key="8">
    <source>
        <dbReference type="EMBL" id="VEH04889.1"/>
    </source>
</evidence>
<evidence type="ECO:0000313" key="9">
    <source>
        <dbReference type="Proteomes" id="UP000271380"/>
    </source>
</evidence>
<evidence type="ECO:0000256" key="5">
    <source>
        <dbReference type="ARBA" id="ARBA00023316"/>
    </source>
</evidence>
<dbReference type="PANTHER" id="PTHR30582:SF33">
    <property type="entry name" value="EXPORTED PROTEIN"/>
    <property type="match status" value="1"/>
</dbReference>
<dbReference type="Pfam" id="PF03734">
    <property type="entry name" value="YkuD"/>
    <property type="match status" value="1"/>
</dbReference>
<keyword evidence="5 6" id="KW-0961">Cell wall biogenesis/degradation</keyword>
<gene>
    <name evidence="8" type="ORF">NCTC949_00322</name>
</gene>
<keyword evidence="4 6" id="KW-0573">Peptidoglycan synthesis</keyword>
<organism evidence="8 9">
    <name type="scientific">Corynebacterium kutscheri</name>
    <dbReference type="NCBI Taxonomy" id="35755"/>
    <lineage>
        <taxon>Bacteria</taxon>
        <taxon>Bacillati</taxon>
        <taxon>Actinomycetota</taxon>
        <taxon>Actinomycetes</taxon>
        <taxon>Mycobacteriales</taxon>
        <taxon>Corynebacteriaceae</taxon>
        <taxon>Corynebacterium</taxon>
    </lineage>
</organism>
<dbReference type="GO" id="GO:0008360">
    <property type="term" value="P:regulation of cell shape"/>
    <property type="evidence" value="ECO:0007669"/>
    <property type="project" value="UniProtKB-UniRule"/>
</dbReference>